<gene>
    <name evidence="10" type="ORF">VF724_11595</name>
</gene>
<feature type="transmembrane region" description="Helical" evidence="7">
    <location>
        <begin position="156"/>
        <end position="176"/>
    </location>
</feature>
<dbReference type="Pfam" id="PF01545">
    <property type="entry name" value="Cation_efflux"/>
    <property type="match status" value="1"/>
</dbReference>
<dbReference type="Pfam" id="PF16916">
    <property type="entry name" value="ZT_dimer"/>
    <property type="match status" value="1"/>
</dbReference>
<reference evidence="10" key="1">
    <citation type="submission" date="2023-12" db="EMBL/GenBank/DDBJ databases">
        <title>Fervidustalea candida gen. nov., sp. nov., a novel member of the family Paenibacillaceae isolated from a geothermal area.</title>
        <authorList>
            <person name="Li W.-J."/>
            <person name="Jiao J.-Y."/>
            <person name="Chen Y."/>
        </authorList>
    </citation>
    <scope>NUCLEOTIDE SEQUENCE</scope>
    <source>
        <strain evidence="10">SYSU GA230002</strain>
    </source>
</reference>
<evidence type="ECO:0000256" key="1">
    <source>
        <dbReference type="ARBA" id="ARBA00004141"/>
    </source>
</evidence>
<feature type="transmembrane region" description="Helical" evidence="7">
    <location>
        <begin position="12"/>
        <end position="33"/>
    </location>
</feature>
<dbReference type="InterPro" id="IPR027469">
    <property type="entry name" value="Cation_efflux_TMD_sf"/>
</dbReference>
<evidence type="ECO:0000259" key="8">
    <source>
        <dbReference type="Pfam" id="PF01545"/>
    </source>
</evidence>
<dbReference type="SUPFAM" id="SSF160240">
    <property type="entry name" value="Cation efflux protein cytoplasmic domain-like"/>
    <property type="match status" value="1"/>
</dbReference>
<comment type="subcellular location">
    <subcellularLocation>
        <location evidence="1">Membrane</location>
        <topology evidence="1">Multi-pass membrane protein</topology>
    </subcellularLocation>
</comment>
<keyword evidence="5 7" id="KW-1133">Transmembrane helix</keyword>
<dbReference type="NCBIfam" id="TIGR01297">
    <property type="entry name" value="CDF"/>
    <property type="match status" value="1"/>
</dbReference>
<feature type="transmembrane region" description="Helical" evidence="7">
    <location>
        <begin position="182"/>
        <end position="200"/>
    </location>
</feature>
<evidence type="ECO:0000256" key="4">
    <source>
        <dbReference type="ARBA" id="ARBA00022692"/>
    </source>
</evidence>
<proteinExistence type="inferred from homology"/>
<dbReference type="Proteomes" id="UP001310386">
    <property type="component" value="Unassembled WGS sequence"/>
</dbReference>
<evidence type="ECO:0000313" key="10">
    <source>
        <dbReference type="EMBL" id="MEB3102305.1"/>
    </source>
</evidence>
<evidence type="ECO:0000256" key="3">
    <source>
        <dbReference type="ARBA" id="ARBA00022448"/>
    </source>
</evidence>
<evidence type="ECO:0000256" key="2">
    <source>
        <dbReference type="ARBA" id="ARBA00008114"/>
    </source>
</evidence>
<evidence type="ECO:0000259" key="9">
    <source>
        <dbReference type="Pfam" id="PF16916"/>
    </source>
</evidence>
<dbReference type="PANTHER" id="PTHR43840:SF50">
    <property type="entry name" value="MANGANESE EFFLUX SYSTEM PROTEIN MNES"/>
    <property type="match status" value="1"/>
</dbReference>
<keyword evidence="3" id="KW-0813">Transport</keyword>
<feature type="domain" description="Cation efflux protein cytoplasmic" evidence="9">
    <location>
        <begin position="213"/>
        <end position="286"/>
    </location>
</feature>
<feature type="domain" description="Cation efflux protein transmembrane" evidence="8">
    <location>
        <begin position="15"/>
        <end position="206"/>
    </location>
</feature>
<dbReference type="Gene3D" id="3.30.70.1350">
    <property type="entry name" value="Cation efflux protein, cytoplasmic domain"/>
    <property type="match status" value="1"/>
</dbReference>
<feature type="transmembrane region" description="Helical" evidence="7">
    <location>
        <begin position="116"/>
        <end position="135"/>
    </location>
</feature>
<organism evidence="10 11">
    <name type="scientific">Ferviditalea candida</name>
    <dbReference type="NCBI Taxonomy" id="3108399"/>
    <lineage>
        <taxon>Bacteria</taxon>
        <taxon>Bacillati</taxon>
        <taxon>Bacillota</taxon>
        <taxon>Bacilli</taxon>
        <taxon>Bacillales</taxon>
        <taxon>Paenibacillaceae</taxon>
        <taxon>Ferviditalea</taxon>
    </lineage>
</organism>
<feature type="transmembrane region" description="Helical" evidence="7">
    <location>
        <begin position="45"/>
        <end position="61"/>
    </location>
</feature>
<dbReference type="SUPFAM" id="SSF161111">
    <property type="entry name" value="Cation efflux protein transmembrane domain-like"/>
    <property type="match status" value="1"/>
</dbReference>
<dbReference type="PANTHER" id="PTHR43840">
    <property type="entry name" value="MITOCHONDRIAL METAL TRANSPORTER 1-RELATED"/>
    <property type="match status" value="1"/>
</dbReference>
<sequence>MERYREIRTGEKGAWLSLGAYVFLSVLKLVVGYASDSEALTADGLNNTTDILATVAILIGLKISRKPPDEDHPYGHFRAQTIASLIVSFIMAGVGIEVLIQAMTSIVHGGTSVPNMMAAWTALFSAVLIFAVHRYNLRLARQIDNHAIMAAAKDNLSDALVSIGAFVGVLGSWLGLTWLDPVAAVVVGLMIVKTAWGIFFEASHTLTDGFEEQRLAHFKKTILQTPGVEAIKDVRARKHGSLVLVDVTVQVDPELNVVESHCITEAIEEKMNREHRIDHVHVHIEPKQ</sequence>
<protein>
    <submittedName>
        <fullName evidence="10">Cation diffusion facilitator family transporter</fullName>
    </submittedName>
</protein>
<evidence type="ECO:0000256" key="7">
    <source>
        <dbReference type="SAM" id="Phobius"/>
    </source>
</evidence>
<keyword evidence="11" id="KW-1185">Reference proteome</keyword>
<dbReference type="InterPro" id="IPR036837">
    <property type="entry name" value="Cation_efflux_CTD_sf"/>
</dbReference>
<comment type="similarity">
    <text evidence="2">Belongs to the cation diffusion facilitator (CDF) transporter (TC 2.A.4) family.</text>
</comment>
<comment type="caution">
    <text evidence="10">The sequence shown here is derived from an EMBL/GenBank/DDBJ whole genome shotgun (WGS) entry which is preliminary data.</text>
</comment>
<evidence type="ECO:0000256" key="6">
    <source>
        <dbReference type="ARBA" id="ARBA00023136"/>
    </source>
</evidence>
<evidence type="ECO:0000313" key="11">
    <source>
        <dbReference type="Proteomes" id="UP001310386"/>
    </source>
</evidence>
<keyword evidence="6 7" id="KW-0472">Membrane</keyword>
<dbReference type="Gene3D" id="1.20.1510.10">
    <property type="entry name" value="Cation efflux protein transmembrane domain"/>
    <property type="match status" value="1"/>
</dbReference>
<dbReference type="InterPro" id="IPR002524">
    <property type="entry name" value="Cation_efflux"/>
</dbReference>
<keyword evidence="4 7" id="KW-0812">Transmembrane</keyword>
<name>A0ABU5ZIJ2_9BACL</name>
<evidence type="ECO:0000256" key="5">
    <source>
        <dbReference type="ARBA" id="ARBA00022989"/>
    </source>
</evidence>
<feature type="transmembrane region" description="Helical" evidence="7">
    <location>
        <begin position="82"/>
        <end position="104"/>
    </location>
</feature>
<dbReference type="InterPro" id="IPR027470">
    <property type="entry name" value="Cation_efflux_CTD"/>
</dbReference>
<dbReference type="InterPro" id="IPR058533">
    <property type="entry name" value="Cation_efflux_TM"/>
</dbReference>
<dbReference type="EMBL" id="JAYJLD010000015">
    <property type="protein sequence ID" value="MEB3102305.1"/>
    <property type="molecule type" value="Genomic_DNA"/>
</dbReference>
<accession>A0ABU5ZIJ2</accession>
<dbReference type="RefSeq" id="WP_371754425.1">
    <property type="nucleotide sequence ID" value="NZ_JAYJLD010000015.1"/>
</dbReference>
<dbReference type="InterPro" id="IPR050291">
    <property type="entry name" value="CDF_Transporter"/>
</dbReference>